<keyword evidence="4 9" id="KW-1133">Transmembrane helix</keyword>
<keyword evidence="2" id="KW-1003">Cell membrane</keyword>
<protein>
    <submittedName>
        <fullName evidence="11">5-hydroxytryptamine receptor 2B</fullName>
    </submittedName>
</protein>
<dbReference type="GO" id="GO:0007268">
    <property type="term" value="P:chemical synaptic transmission"/>
    <property type="evidence" value="ECO:0007669"/>
    <property type="project" value="TreeGrafter"/>
</dbReference>
<proteinExistence type="predicted"/>
<feature type="domain" description="G-protein coupled receptors family 1 profile" evidence="10">
    <location>
        <begin position="1"/>
        <end position="243"/>
    </location>
</feature>
<evidence type="ECO:0000256" key="4">
    <source>
        <dbReference type="ARBA" id="ARBA00022989"/>
    </source>
</evidence>
<evidence type="ECO:0000256" key="1">
    <source>
        <dbReference type="ARBA" id="ARBA00004651"/>
    </source>
</evidence>
<comment type="subcellular location">
    <subcellularLocation>
        <location evidence="1">Cell membrane</location>
        <topology evidence="1">Multi-pass membrane protein</topology>
    </subcellularLocation>
</comment>
<feature type="transmembrane region" description="Helical" evidence="9">
    <location>
        <begin position="80"/>
        <end position="100"/>
    </location>
</feature>
<keyword evidence="6 9" id="KW-0472">Membrane</keyword>
<dbReference type="AlphaFoldDB" id="A0A210QJX7"/>
<dbReference type="GO" id="GO:0007187">
    <property type="term" value="P:G protein-coupled receptor signaling pathway, coupled to cyclic nucleotide second messenger"/>
    <property type="evidence" value="ECO:0007669"/>
    <property type="project" value="TreeGrafter"/>
</dbReference>
<evidence type="ECO:0000256" key="2">
    <source>
        <dbReference type="ARBA" id="ARBA00022475"/>
    </source>
</evidence>
<keyword evidence="3 9" id="KW-0812">Transmembrane</keyword>
<keyword evidence="8" id="KW-0807">Transducer</keyword>
<dbReference type="Gene3D" id="1.20.1070.10">
    <property type="entry name" value="Rhodopsin 7-helix transmembrane proteins"/>
    <property type="match status" value="2"/>
</dbReference>
<dbReference type="GO" id="GO:0004993">
    <property type="term" value="F:G protein-coupled serotonin receptor activity"/>
    <property type="evidence" value="ECO:0007669"/>
    <property type="project" value="TreeGrafter"/>
</dbReference>
<dbReference type="InterPro" id="IPR017452">
    <property type="entry name" value="GPCR_Rhodpsn_7TM"/>
</dbReference>
<comment type="caution">
    <text evidence="11">The sequence shown here is derived from an EMBL/GenBank/DDBJ whole genome shotgun (WGS) entry which is preliminary data.</text>
</comment>
<evidence type="ECO:0000313" key="12">
    <source>
        <dbReference type="Proteomes" id="UP000242188"/>
    </source>
</evidence>
<evidence type="ECO:0000256" key="5">
    <source>
        <dbReference type="ARBA" id="ARBA00023040"/>
    </source>
</evidence>
<dbReference type="STRING" id="6573.A0A210QJX7"/>
<reference evidence="11 12" key="1">
    <citation type="journal article" date="2017" name="Nat. Ecol. Evol.">
        <title>Scallop genome provides insights into evolution of bilaterian karyotype and development.</title>
        <authorList>
            <person name="Wang S."/>
            <person name="Zhang J."/>
            <person name="Jiao W."/>
            <person name="Li J."/>
            <person name="Xun X."/>
            <person name="Sun Y."/>
            <person name="Guo X."/>
            <person name="Huan P."/>
            <person name="Dong B."/>
            <person name="Zhang L."/>
            <person name="Hu X."/>
            <person name="Sun X."/>
            <person name="Wang J."/>
            <person name="Zhao C."/>
            <person name="Wang Y."/>
            <person name="Wang D."/>
            <person name="Huang X."/>
            <person name="Wang R."/>
            <person name="Lv J."/>
            <person name="Li Y."/>
            <person name="Zhang Z."/>
            <person name="Liu B."/>
            <person name="Lu W."/>
            <person name="Hui Y."/>
            <person name="Liang J."/>
            <person name="Zhou Z."/>
            <person name="Hou R."/>
            <person name="Li X."/>
            <person name="Liu Y."/>
            <person name="Li H."/>
            <person name="Ning X."/>
            <person name="Lin Y."/>
            <person name="Zhao L."/>
            <person name="Xing Q."/>
            <person name="Dou J."/>
            <person name="Li Y."/>
            <person name="Mao J."/>
            <person name="Guo H."/>
            <person name="Dou H."/>
            <person name="Li T."/>
            <person name="Mu C."/>
            <person name="Jiang W."/>
            <person name="Fu Q."/>
            <person name="Fu X."/>
            <person name="Miao Y."/>
            <person name="Liu J."/>
            <person name="Yu Q."/>
            <person name="Li R."/>
            <person name="Liao H."/>
            <person name="Li X."/>
            <person name="Kong Y."/>
            <person name="Jiang Z."/>
            <person name="Chourrout D."/>
            <person name="Li R."/>
            <person name="Bao Z."/>
        </authorList>
    </citation>
    <scope>NUCLEOTIDE SEQUENCE [LARGE SCALE GENOMIC DNA]</scope>
    <source>
        <strain evidence="11 12">PY_sf001</strain>
    </source>
</reference>
<evidence type="ECO:0000256" key="3">
    <source>
        <dbReference type="ARBA" id="ARBA00022692"/>
    </source>
</evidence>
<dbReference type="Pfam" id="PF00001">
    <property type="entry name" value="7tm_1"/>
    <property type="match status" value="2"/>
</dbReference>
<evidence type="ECO:0000259" key="10">
    <source>
        <dbReference type="PROSITE" id="PS50262"/>
    </source>
</evidence>
<dbReference type="GO" id="GO:0030425">
    <property type="term" value="C:dendrite"/>
    <property type="evidence" value="ECO:0007669"/>
    <property type="project" value="TreeGrafter"/>
</dbReference>
<feature type="transmembrane region" description="Helical" evidence="9">
    <location>
        <begin position="187"/>
        <end position="208"/>
    </location>
</feature>
<dbReference type="InterPro" id="IPR000276">
    <property type="entry name" value="GPCR_Rhodpsn"/>
</dbReference>
<dbReference type="SUPFAM" id="SSF81321">
    <property type="entry name" value="Family A G protein-coupled receptor-like"/>
    <property type="match status" value="1"/>
</dbReference>
<evidence type="ECO:0000256" key="7">
    <source>
        <dbReference type="ARBA" id="ARBA00023170"/>
    </source>
</evidence>
<sequence length="243" mass="27638">MSQYLHSSNFSHIDQPYVSEHLDCINISEGNRIRHFSLATRIIFGAWLVLIALGAVIGNLMVIIVILINRYRRGIKKGTGTNYFLMSLAIADMMVGLFVVPQALHTFLLLATKFLSSVKLKPKTIQCGPEYPSTGNTRLYILHVANQFLNIILPTVIIIFTYLKIYSIIKRDAWLRDNSLRAPESEVLKTFFIVLVCFLLCWTPYFVYTNYVTIIPNKDDIPVHFNLVVSIGTPTMEFTNSSI</sequence>
<evidence type="ECO:0000256" key="6">
    <source>
        <dbReference type="ARBA" id="ARBA00023136"/>
    </source>
</evidence>
<evidence type="ECO:0000256" key="8">
    <source>
        <dbReference type="ARBA" id="ARBA00023224"/>
    </source>
</evidence>
<accession>A0A210QJX7</accession>
<dbReference type="OrthoDB" id="10034726at2759"/>
<feature type="transmembrane region" description="Helical" evidence="9">
    <location>
        <begin position="42"/>
        <end position="68"/>
    </location>
</feature>
<keyword evidence="5" id="KW-0297">G-protein coupled receptor</keyword>
<gene>
    <name evidence="11" type="ORF">KP79_PYT19559</name>
</gene>
<dbReference type="GO" id="GO:0030594">
    <property type="term" value="F:neurotransmitter receptor activity"/>
    <property type="evidence" value="ECO:0007669"/>
    <property type="project" value="TreeGrafter"/>
</dbReference>
<dbReference type="CDD" id="cd00637">
    <property type="entry name" value="7tm_classA_rhodopsin-like"/>
    <property type="match status" value="1"/>
</dbReference>
<keyword evidence="12" id="KW-1185">Reference proteome</keyword>
<evidence type="ECO:0000313" key="11">
    <source>
        <dbReference type="EMBL" id="OWF49058.1"/>
    </source>
</evidence>
<organism evidence="11 12">
    <name type="scientific">Mizuhopecten yessoensis</name>
    <name type="common">Japanese scallop</name>
    <name type="synonym">Patinopecten yessoensis</name>
    <dbReference type="NCBI Taxonomy" id="6573"/>
    <lineage>
        <taxon>Eukaryota</taxon>
        <taxon>Metazoa</taxon>
        <taxon>Spiralia</taxon>
        <taxon>Lophotrochozoa</taxon>
        <taxon>Mollusca</taxon>
        <taxon>Bivalvia</taxon>
        <taxon>Autobranchia</taxon>
        <taxon>Pteriomorphia</taxon>
        <taxon>Pectinida</taxon>
        <taxon>Pectinoidea</taxon>
        <taxon>Pectinidae</taxon>
        <taxon>Mizuhopecten</taxon>
    </lineage>
</organism>
<dbReference type="PROSITE" id="PS50262">
    <property type="entry name" value="G_PROTEIN_RECEP_F1_2"/>
    <property type="match status" value="1"/>
</dbReference>
<dbReference type="PRINTS" id="PR00237">
    <property type="entry name" value="GPCRRHODOPSN"/>
</dbReference>
<dbReference type="GO" id="GO:0045202">
    <property type="term" value="C:synapse"/>
    <property type="evidence" value="ECO:0007669"/>
    <property type="project" value="GOC"/>
</dbReference>
<dbReference type="EMBL" id="NEDP02003265">
    <property type="protein sequence ID" value="OWF49058.1"/>
    <property type="molecule type" value="Genomic_DNA"/>
</dbReference>
<dbReference type="GO" id="GO:0005886">
    <property type="term" value="C:plasma membrane"/>
    <property type="evidence" value="ECO:0007669"/>
    <property type="project" value="UniProtKB-SubCell"/>
</dbReference>
<dbReference type="PANTHER" id="PTHR24247">
    <property type="entry name" value="5-HYDROXYTRYPTAMINE RECEPTOR"/>
    <property type="match status" value="1"/>
</dbReference>
<name>A0A210QJX7_MIZYE</name>
<evidence type="ECO:0000256" key="9">
    <source>
        <dbReference type="SAM" id="Phobius"/>
    </source>
</evidence>
<keyword evidence="7 11" id="KW-0675">Receptor</keyword>
<dbReference type="Proteomes" id="UP000242188">
    <property type="component" value="Unassembled WGS sequence"/>
</dbReference>
<feature type="transmembrane region" description="Helical" evidence="9">
    <location>
        <begin position="148"/>
        <end position="166"/>
    </location>
</feature>